<keyword evidence="1" id="KW-0812">Transmembrane</keyword>
<keyword evidence="1" id="KW-1133">Transmembrane helix</keyword>
<gene>
    <name evidence="2" type="ORF">K1W69_05530</name>
</gene>
<feature type="transmembrane region" description="Helical" evidence="1">
    <location>
        <begin position="59"/>
        <end position="79"/>
    </location>
</feature>
<evidence type="ECO:0000313" key="3">
    <source>
        <dbReference type="Proteomes" id="UP001196509"/>
    </source>
</evidence>
<evidence type="ECO:0000256" key="1">
    <source>
        <dbReference type="SAM" id="Phobius"/>
    </source>
</evidence>
<dbReference type="InterPro" id="IPR046087">
    <property type="entry name" value="DUF6105"/>
</dbReference>
<dbReference type="RefSeq" id="WP_220227308.1">
    <property type="nucleotide sequence ID" value="NZ_JAICBX010000001.1"/>
</dbReference>
<keyword evidence="1" id="KW-0472">Membrane</keyword>
<dbReference type="Proteomes" id="UP001196509">
    <property type="component" value="Unassembled WGS sequence"/>
</dbReference>
<evidence type="ECO:0000313" key="2">
    <source>
        <dbReference type="EMBL" id="MBW8636645.1"/>
    </source>
</evidence>
<name>A0AAE2ZL48_9HYPH</name>
<accession>A0AAE2ZL48</accession>
<dbReference type="EMBL" id="JAICBX010000001">
    <property type="protein sequence ID" value="MBW8636645.1"/>
    <property type="molecule type" value="Genomic_DNA"/>
</dbReference>
<organism evidence="2 3">
    <name type="scientific">Flavimaribacter sediminis</name>
    <dbReference type="NCBI Taxonomy" id="2865987"/>
    <lineage>
        <taxon>Bacteria</taxon>
        <taxon>Pseudomonadati</taxon>
        <taxon>Pseudomonadota</taxon>
        <taxon>Alphaproteobacteria</taxon>
        <taxon>Hyphomicrobiales</taxon>
        <taxon>Rhizobiaceae</taxon>
        <taxon>Flavimaribacter</taxon>
    </lineage>
</organism>
<comment type="caution">
    <text evidence="2">The sequence shown here is derived from an EMBL/GenBank/DDBJ whole genome shotgun (WGS) entry which is preliminary data.</text>
</comment>
<proteinExistence type="predicted"/>
<sequence length="109" mass="12614">MKWFLILWFVPVSLISAWYGLSYYDLNFGVFMLTRDVHDLVFKIYGEILGIPPTDIPPLLLRALIVDSMIVMAIVAFRYRKKIIVWVRARRAAWAAQPRKAEESLSSAP</sequence>
<reference evidence="2" key="1">
    <citation type="submission" date="2021-08" db="EMBL/GenBank/DDBJ databases">
        <title>Hoeflea bacterium WL0058 sp. nov., isolated from the sediment.</title>
        <authorList>
            <person name="Wang L."/>
            <person name="Zhang D."/>
        </authorList>
    </citation>
    <scope>NUCLEOTIDE SEQUENCE</scope>
    <source>
        <strain evidence="2">WL0058</strain>
    </source>
</reference>
<protein>
    <recommendedName>
        <fullName evidence="4">Transmembrane protein</fullName>
    </recommendedName>
</protein>
<dbReference type="Pfam" id="PF19600">
    <property type="entry name" value="DUF6105"/>
    <property type="match status" value="1"/>
</dbReference>
<dbReference type="AlphaFoldDB" id="A0AAE2ZL48"/>
<evidence type="ECO:0008006" key="4">
    <source>
        <dbReference type="Google" id="ProtNLM"/>
    </source>
</evidence>
<keyword evidence="3" id="KW-1185">Reference proteome</keyword>